<proteinExistence type="predicted"/>
<dbReference type="AlphaFoldDB" id="A0A449AA33"/>
<gene>
    <name evidence="1" type="ORF">NCTC10122_00673</name>
</gene>
<dbReference type="InterPro" id="IPR058231">
    <property type="entry name" value="MG284-like_C"/>
</dbReference>
<dbReference type="NCBIfam" id="NF045770">
    <property type="entry name" value="MPN403_MG284_C"/>
    <property type="match status" value="1"/>
</dbReference>
<sequence>MFAFDLTCPSLSPLAKYKAIRELCLIEIARAKRKKQLAFNKKISQNFKEKLNNKHLYDYVSENLQRVLTCMSDANKEILEKDILKPDSDKEWWEDICSKTTYYKRRTQMINEFIFYYFD</sequence>
<dbReference type="Proteomes" id="UP000290942">
    <property type="component" value="Chromosome"/>
</dbReference>
<evidence type="ECO:0000313" key="1">
    <source>
        <dbReference type="EMBL" id="VEU61081.1"/>
    </source>
</evidence>
<dbReference type="EMBL" id="LR214970">
    <property type="protein sequence ID" value="VEU61081.1"/>
    <property type="molecule type" value="Genomic_DNA"/>
</dbReference>
<dbReference type="RefSeq" id="WP_129687892.1">
    <property type="nucleotide sequence ID" value="NZ_LR214970.1"/>
</dbReference>
<reference evidence="1 2" key="1">
    <citation type="submission" date="2019-01" db="EMBL/GenBank/DDBJ databases">
        <authorList>
            <consortium name="Pathogen Informatics"/>
        </authorList>
    </citation>
    <scope>NUCLEOTIDE SEQUENCE [LARGE SCALE GENOMIC DNA]</scope>
    <source>
        <strain evidence="1 2">NCTC10122</strain>
    </source>
</reference>
<organism evidence="1 2">
    <name type="scientific">Mycoplasmopsis bovigenitalium</name>
    <dbReference type="NCBI Taxonomy" id="2112"/>
    <lineage>
        <taxon>Bacteria</taxon>
        <taxon>Bacillati</taxon>
        <taxon>Mycoplasmatota</taxon>
        <taxon>Mycoplasmoidales</taxon>
        <taxon>Metamycoplasmataceae</taxon>
        <taxon>Mycoplasmopsis</taxon>
    </lineage>
</organism>
<evidence type="ECO:0000313" key="2">
    <source>
        <dbReference type="Proteomes" id="UP000290942"/>
    </source>
</evidence>
<protein>
    <submittedName>
        <fullName evidence="1">Uncharacterized protein</fullName>
    </submittedName>
</protein>
<name>A0A449AA33_9BACT</name>
<accession>A0A449AA33</accession>